<dbReference type="Proteomes" id="UP000017668">
    <property type="component" value="Unassembled WGS sequence"/>
</dbReference>
<sequence length="80" mass="8834">MQRLDAKSRNDARDDDGKPVTRIASTKAAEQRAKAPARSMPTVVNVWGLSPMGLTVTITINRRSDQATYFGNLFVIMTSH</sequence>
<protein>
    <submittedName>
        <fullName evidence="2">Uncharacterized protein</fullName>
    </submittedName>
</protein>
<accession>A0ABN0HLK5</accession>
<organism evidence="2 3">
    <name type="scientific">Bradyrhizobium lupini HPC(L)</name>
    <dbReference type="NCBI Taxonomy" id="1229491"/>
    <lineage>
        <taxon>Bacteria</taxon>
        <taxon>Pseudomonadati</taxon>
        <taxon>Pseudomonadota</taxon>
        <taxon>Alphaproteobacteria</taxon>
        <taxon>Hyphomicrobiales</taxon>
        <taxon>Nitrobacteraceae</taxon>
        <taxon>Bradyrhizobium</taxon>
    </lineage>
</organism>
<name>A0ABN0HLK5_RHILU</name>
<proteinExistence type="predicted"/>
<dbReference type="EMBL" id="AMQQ01000016">
    <property type="protein sequence ID" value="EKJ95505.1"/>
    <property type="molecule type" value="Genomic_DNA"/>
</dbReference>
<comment type="caution">
    <text evidence="2">The sequence shown here is derived from an EMBL/GenBank/DDBJ whole genome shotgun (WGS) entry which is preliminary data.</text>
</comment>
<keyword evidence="3" id="KW-1185">Reference proteome</keyword>
<reference evidence="2 3" key="1">
    <citation type="journal article" date="2013" name="Genome Announc.">
        <title>Genome Sequence of Rhizobium lupini HPC(L) Isolated from Saline Desert Soil, Kutch (Gujarat).</title>
        <authorList>
            <person name="Agarwal L."/>
            <person name="Purohit H.J."/>
        </authorList>
    </citation>
    <scope>NUCLEOTIDE SEQUENCE [LARGE SCALE GENOMIC DNA]</scope>
    <source>
        <strain evidence="3">HPC(L)</strain>
    </source>
</reference>
<feature type="compositionally biased region" description="Basic and acidic residues" evidence="1">
    <location>
        <begin position="1"/>
        <end position="19"/>
    </location>
</feature>
<gene>
    <name evidence="2" type="ORF">C241_11123</name>
</gene>
<evidence type="ECO:0000256" key="1">
    <source>
        <dbReference type="SAM" id="MobiDB-lite"/>
    </source>
</evidence>
<evidence type="ECO:0000313" key="2">
    <source>
        <dbReference type="EMBL" id="EKJ95505.1"/>
    </source>
</evidence>
<evidence type="ECO:0000313" key="3">
    <source>
        <dbReference type="Proteomes" id="UP000017668"/>
    </source>
</evidence>
<feature type="region of interest" description="Disordered" evidence="1">
    <location>
        <begin position="1"/>
        <end position="37"/>
    </location>
</feature>